<evidence type="ECO:0000313" key="3">
    <source>
        <dbReference type="Proteomes" id="UP001140217"/>
    </source>
</evidence>
<name>A0A9W8HB61_9FUNG</name>
<comment type="caution">
    <text evidence="2">The sequence shown here is derived from an EMBL/GenBank/DDBJ whole genome shotgun (WGS) entry which is preliminary data.</text>
</comment>
<evidence type="ECO:0000313" key="2">
    <source>
        <dbReference type="EMBL" id="KAJ2779959.1"/>
    </source>
</evidence>
<dbReference type="AlphaFoldDB" id="A0A9W8HB61"/>
<sequence>MDHSVAAFPKMLWATACSAWRWAATGGPDGSRSDPQPPPQYPGLAYGFLQGTLGLAHGGYLVPMRRPLRSTLTLADSAPLFGAVGTRAQIADCLRAMPTMVFCKLAARTCTSDLVIEMYRARSALSLVDELCARAAEARGLCGWLALLAGCCWRRLAGRLFSRERQLVIRSEHTAAPVEAPALLRIRAPQGIMLSEIAALIDGAAQDRADIDVSRDKALNIRIMGRSRSASLLDDADDDGSANDGEPAFLLPPYQPVQTDLPPAYSLHA</sequence>
<gene>
    <name evidence="2" type="ORF">H4R18_003705</name>
</gene>
<organism evidence="2 3">
    <name type="scientific">Coemansia javaensis</name>
    <dbReference type="NCBI Taxonomy" id="2761396"/>
    <lineage>
        <taxon>Eukaryota</taxon>
        <taxon>Fungi</taxon>
        <taxon>Fungi incertae sedis</taxon>
        <taxon>Zoopagomycota</taxon>
        <taxon>Kickxellomycotina</taxon>
        <taxon>Kickxellomycetes</taxon>
        <taxon>Kickxellales</taxon>
        <taxon>Kickxellaceae</taxon>
        <taxon>Coemansia</taxon>
    </lineage>
</organism>
<reference evidence="2" key="1">
    <citation type="submission" date="2022-07" db="EMBL/GenBank/DDBJ databases">
        <title>Phylogenomic reconstructions and comparative analyses of Kickxellomycotina fungi.</title>
        <authorList>
            <person name="Reynolds N.K."/>
            <person name="Stajich J.E."/>
            <person name="Barry K."/>
            <person name="Grigoriev I.V."/>
            <person name="Crous P."/>
            <person name="Smith M.E."/>
        </authorList>
    </citation>
    <scope>NUCLEOTIDE SEQUENCE</scope>
    <source>
        <strain evidence="2">NBRC 105414</strain>
    </source>
</reference>
<proteinExistence type="predicted"/>
<dbReference type="EMBL" id="JANBUL010000155">
    <property type="protein sequence ID" value="KAJ2779959.1"/>
    <property type="molecule type" value="Genomic_DNA"/>
</dbReference>
<protein>
    <submittedName>
        <fullName evidence="2">Uncharacterized protein</fullName>
    </submittedName>
</protein>
<keyword evidence="3" id="KW-1185">Reference proteome</keyword>
<dbReference type="OrthoDB" id="5513640at2759"/>
<accession>A0A9W8HB61</accession>
<dbReference type="Proteomes" id="UP001140217">
    <property type="component" value="Unassembled WGS sequence"/>
</dbReference>
<feature type="region of interest" description="Disordered" evidence="1">
    <location>
        <begin position="232"/>
        <end position="269"/>
    </location>
</feature>
<evidence type="ECO:0000256" key="1">
    <source>
        <dbReference type="SAM" id="MobiDB-lite"/>
    </source>
</evidence>